<protein>
    <recommendedName>
        <fullName evidence="5">Pentacotripeptide-repeat region of PRORP domain-containing protein</fullName>
    </recommendedName>
</protein>
<dbReference type="Proteomes" id="UP000001514">
    <property type="component" value="Unassembled WGS sequence"/>
</dbReference>
<dbReference type="EMBL" id="GL377604">
    <property type="protein sequence ID" value="EFJ19977.1"/>
    <property type="molecule type" value="Genomic_DNA"/>
</dbReference>
<dbReference type="Gramene" id="EFJ19977">
    <property type="protein sequence ID" value="EFJ19977"/>
    <property type="gene ID" value="SELMODRAFT_418647"/>
</dbReference>
<dbReference type="InterPro" id="IPR011990">
    <property type="entry name" value="TPR-like_helical_dom_sf"/>
</dbReference>
<feature type="repeat" description="PPR" evidence="2">
    <location>
        <begin position="6"/>
        <end position="40"/>
    </location>
</feature>
<gene>
    <name evidence="3" type="ORF">SELMODRAFT_418647</name>
</gene>
<dbReference type="Gene3D" id="1.25.40.10">
    <property type="entry name" value="Tetratricopeptide repeat domain"/>
    <property type="match status" value="1"/>
</dbReference>
<evidence type="ECO:0000256" key="2">
    <source>
        <dbReference type="PROSITE-ProRule" id="PRU00708"/>
    </source>
</evidence>
<accession>D8S6P9</accession>
<name>D8S6P9_SELML</name>
<evidence type="ECO:0000313" key="3">
    <source>
        <dbReference type="EMBL" id="EFJ19977.1"/>
    </source>
</evidence>
<dbReference type="KEGG" id="smo:SELMODRAFT_418647"/>
<dbReference type="InterPro" id="IPR002885">
    <property type="entry name" value="PPR_rpt"/>
</dbReference>
<keyword evidence="4" id="KW-1185">Reference proteome</keyword>
<evidence type="ECO:0008006" key="5">
    <source>
        <dbReference type="Google" id="ProtNLM"/>
    </source>
</evidence>
<proteinExistence type="predicted"/>
<evidence type="ECO:0000313" key="4">
    <source>
        <dbReference type="Proteomes" id="UP000001514"/>
    </source>
</evidence>
<dbReference type="HOGENOM" id="CLU_1838584_0_0_1"/>
<evidence type="ECO:0000256" key="1">
    <source>
        <dbReference type="ARBA" id="ARBA00022737"/>
    </source>
</evidence>
<dbReference type="AlphaFoldDB" id="D8S6P9"/>
<organism evidence="4">
    <name type="scientific">Selaginella moellendorffii</name>
    <name type="common">Spikemoss</name>
    <dbReference type="NCBI Taxonomy" id="88036"/>
    <lineage>
        <taxon>Eukaryota</taxon>
        <taxon>Viridiplantae</taxon>
        <taxon>Streptophyta</taxon>
        <taxon>Embryophyta</taxon>
        <taxon>Tracheophyta</taxon>
        <taxon>Lycopodiopsida</taxon>
        <taxon>Selaginellales</taxon>
        <taxon>Selaginellaceae</taxon>
        <taxon>Selaginella</taxon>
    </lineage>
</organism>
<reference evidence="3 4" key="1">
    <citation type="journal article" date="2011" name="Science">
        <title>The Selaginella genome identifies genetic changes associated with the evolution of vascular plants.</title>
        <authorList>
            <person name="Banks J.A."/>
            <person name="Nishiyama T."/>
            <person name="Hasebe M."/>
            <person name="Bowman J.L."/>
            <person name="Gribskov M."/>
            <person name="dePamphilis C."/>
            <person name="Albert V.A."/>
            <person name="Aono N."/>
            <person name="Aoyama T."/>
            <person name="Ambrose B.A."/>
            <person name="Ashton N.W."/>
            <person name="Axtell M.J."/>
            <person name="Barker E."/>
            <person name="Barker M.S."/>
            <person name="Bennetzen J.L."/>
            <person name="Bonawitz N.D."/>
            <person name="Chapple C."/>
            <person name="Cheng C."/>
            <person name="Correa L.G."/>
            <person name="Dacre M."/>
            <person name="DeBarry J."/>
            <person name="Dreyer I."/>
            <person name="Elias M."/>
            <person name="Engstrom E.M."/>
            <person name="Estelle M."/>
            <person name="Feng L."/>
            <person name="Finet C."/>
            <person name="Floyd S.K."/>
            <person name="Frommer W.B."/>
            <person name="Fujita T."/>
            <person name="Gramzow L."/>
            <person name="Gutensohn M."/>
            <person name="Harholt J."/>
            <person name="Hattori M."/>
            <person name="Heyl A."/>
            <person name="Hirai T."/>
            <person name="Hiwatashi Y."/>
            <person name="Ishikawa M."/>
            <person name="Iwata M."/>
            <person name="Karol K.G."/>
            <person name="Koehler B."/>
            <person name="Kolukisaoglu U."/>
            <person name="Kubo M."/>
            <person name="Kurata T."/>
            <person name="Lalonde S."/>
            <person name="Li K."/>
            <person name="Li Y."/>
            <person name="Litt A."/>
            <person name="Lyons E."/>
            <person name="Manning G."/>
            <person name="Maruyama T."/>
            <person name="Michael T.P."/>
            <person name="Mikami K."/>
            <person name="Miyazaki S."/>
            <person name="Morinaga S."/>
            <person name="Murata T."/>
            <person name="Mueller-Roeber B."/>
            <person name="Nelson D.R."/>
            <person name="Obara M."/>
            <person name="Oguri Y."/>
            <person name="Olmstead R.G."/>
            <person name="Onodera N."/>
            <person name="Petersen B.L."/>
            <person name="Pils B."/>
            <person name="Prigge M."/>
            <person name="Rensing S.A."/>
            <person name="Riano-Pachon D.M."/>
            <person name="Roberts A.W."/>
            <person name="Sato Y."/>
            <person name="Scheller H.V."/>
            <person name="Schulz B."/>
            <person name="Schulz C."/>
            <person name="Shakirov E.V."/>
            <person name="Shibagaki N."/>
            <person name="Shinohara N."/>
            <person name="Shippen D.E."/>
            <person name="Soerensen I."/>
            <person name="Sotooka R."/>
            <person name="Sugimoto N."/>
            <person name="Sugita M."/>
            <person name="Sumikawa N."/>
            <person name="Tanurdzic M."/>
            <person name="Theissen G."/>
            <person name="Ulvskov P."/>
            <person name="Wakazuki S."/>
            <person name="Weng J.K."/>
            <person name="Willats W.W."/>
            <person name="Wipf D."/>
            <person name="Wolf P.G."/>
            <person name="Yang L."/>
            <person name="Zimmer A.D."/>
            <person name="Zhu Q."/>
            <person name="Mitros T."/>
            <person name="Hellsten U."/>
            <person name="Loque D."/>
            <person name="Otillar R."/>
            <person name="Salamov A."/>
            <person name="Schmutz J."/>
            <person name="Shapiro H."/>
            <person name="Lindquist E."/>
            <person name="Lucas S."/>
            <person name="Rokhsar D."/>
            <person name="Grigoriev I.V."/>
        </authorList>
    </citation>
    <scope>NUCLEOTIDE SEQUENCE [LARGE SCALE GENOMIC DNA]</scope>
</reference>
<keyword evidence="1" id="KW-0677">Repeat</keyword>
<sequence>MEPAPNMITYNTVINGLWRSRKDTEAQTLLDEMISVGVHSVSDLQLHYCKSLLVSRDREGNGRLSLHEEEEMQGGRGNFRNAFTQSGDLERALDHLHQRPFGRDLVSRTLLLQAFPRNQEGDAQSVKGAFWKKPGQCLGL</sequence>
<dbReference type="InParanoid" id="D8S6P9"/>
<dbReference type="PROSITE" id="PS51375">
    <property type="entry name" value="PPR"/>
    <property type="match status" value="1"/>
</dbReference>
<dbReference type="Pfam" id="PF12854">
    <property type="entry name" value="PPR_1"/>
    <property type="match status" value="1"/>
</dbReference>